<dbReference type="SUPFAM" id="SSF82866">
    <property type="entry name" value="Multidrug efflux transporter AcrB transmembrane domain"/>
    <property type="match status" value="2"/>
</dbReference>
<dbReference type="PANTHER" id="PTHR45727:SF2">
    <property type="entry name" value="NPC INTRACELLULAR CHOLESTEROL TRANSPORTER 1"/>
    <property type="match status" value="1"/>
</dbReference>
<dbReference type="VEuPathDB" id="VectorBase:ISCP_019662"/>
<evidence type="ECO:0000256" key="12">
    <source>
        <dbReference type="ARBA" id="ARBA00023166"/>
    </source>
</evidence>
<reference evidence="19" key="1">
    <citation type="submission" date="2019-04" db="EMBL/GenBank/DDBJ databases">
        <title>An insight into the mialome of Ixodes scapularis.</title>
        <authorList>
            <person name="Ribeiro J.M."/>
            <person name="Mather T.N."/>
            <person name="Karim S."/>
        </authorList>
    </citation>
    <scope>NUCLEOTIDE SEQUENCE</scope>
</reference>
<keyword evidence="12" id="KW-1207">Sterol metabolism</keyword>
<evidence type="ECO:0000256" key="6">
    <source>
        <dbReference type="ARBA" id="ARBA00022729"/>
    </source>
</evidence>
<evidence type="ECO:0000256" key="16">
    <source>
        <dbReference type="SAM" id="Phobius"/>
    </source>
</evidence>
<feature type="transmembrane region" description="Helical" evidence="16">
    <location>
        <begin position="638"/>
        <end position="662"/>
    </location>
</feature>
<sequence length="1247" mass="135879">MHAVRLVCAVAALSVVAANVAGHCVQRGNCGKDKLTMKTIPCVDYGPPNNVSADSLKLLANVCPDLLKGGANKFCCDDHSVKELSDNLALMRLMTGSCPSCFYNLARVFCVMTCSPHQDTFQEVAEKQPEPGKGLVTLNYYMSSAYAKGTFDSCYGLQFGGASVTKILCGSYADNCVPETLLMSLGAHDSLHSPFEIDFQFSDVPVVSKNKTYVPMNDTFRKCSEPGAPGKEPCSCSSCLDACSKIVPVYPQDPKPWTIFRVDGFYIVAGIVFSIFLVIVLAVAVSGYVLRRFKDEANLSSTNSDEDLLKADDEMGGGGILQTALVVGFGRWGSFCARHPLPMLAASAAVVLICCSGLAFLTILTDPVKLWSAPGSRARVERNLFNKEFGPFYRIEQVIVTRNDGEPFNYLVKKIGFNRTVTFGSVFEKHFFHEVAALQESLLQLTAEHDGRNVTLKDICNSPMDNGECLIMSPLNYFQNNASLLDLEDQGRTYLEHLDFCLSGPLSVEDKTFANLSCLGAYGGPVFPFVALGGVHEGNYANSSALVITLMVNNNIDPSLVAPAIAWERLFIETLKNFSHPNMSVSFLSEISIEDELQRESQSDVLTVLISYFIMFVYVSLALGQYRSWSTLMMDSQVTLGLSGVVIVLASVASSLGLFSFAGSPVTLIVIEVIPFLVLAVGVDNIFILVQGFQRANVLDEEPLDQKVSRVVGNLGPSLMLASVSEAACFLLGGLSTMPAVRTFALYAGVALLLDFLLQVTCFVALLTLDAKRQRARRLDMCCCISRTPELLEEPPSNGFLYGLFEKYYAPNLMKAPVRLVVMLVFVGWACISLAVTNKIEIGLDQEIAMPLDSYLQGYFHMQKTALAVGPPLYFVVQPGYNYTGKKDQDLVCGSAGCAPDSLVSQIQLASIYSNVTTISQPAQSWLDDYISWSGTQDCCRMNATTKQFCPRHENTTGCVSCLSDQKTMSRPLGETFSRFLPDFLDDVPDPKCPKGGHAAYSNAVQLYNSNGSTIGATQFMAYHAPLANSGDFTHGIKMSRFIADNVTATLRASSTAHNATVFPYSIFHVFYEQYLTIVNEALLHLGISVAGIFVITFLLLDLDLHAAAVVCLTILMILVDLLGIMYFWGIALNAVSLVNLVMAVGISVEFCSHIVRAFLVSSRSTRLLRSQDSLARMGSSVLSGITLTKFGGVIVLAFSTSQLFRIFYFRMYLSIVLIGAAHGLVFLPVLLSYAGPAAKRRRQGTH</sequence>
<dbReference type="PROSITE" id="PS50156">
    <property type="entry name" value="SSD"/>
    <property type="match status" value="1"/>
</dbReference>
<evidence type="ECO:0000313" key="19">
    <source>
        <dbReference type="EMBL" id="MOY40176.1"/>
    </source>
</evidence>
<feature type="transmembrane region" description="Helical" evidence="16">
    <location>
        <begin position="1108"/>
        <end position="1129"/>
    </location>
</feature>
<dbReference type="InterPro" id="IPR053956">
    <property type="entry name" value="NPC1_MLD"/>
</dbReference>
<keyword evidence="5 16" id="KW-0812">Transmembrane</keyword>
<protein>
    <submittedName>
        <fullName evidence="19">Putative cholesterol transport protein</fullName>
    </submittedName>
</protein>
<keyword evidence="10 16" id="KW-0472">Membrane</keyword>
<feature type="domain" description="SSD" evidence="18">
    <location>
        <begin position="604"/>
        <end position="769"/>
    </location>
</feature>
<dbReference type="FunFam" id="1.20.1640.10:FF:000008">
    <property type="entry name" value="NPC intracellular cholesterol transporter 1"/>
    <property type="match status" value="1"/>
</dbReference>
<keyword evidence="3" id="KW-0813">Transport</keyword>
<proteinExistence type="inferred from homology"/>
<dbReference type="NCBIfam" id="TIGR00917">
    <property type="entry name" value="2A060601"/>
    <property type="match status" value="1"/>
</dbReference>
<keyword evidence="11" id="KW-1015">Disulfide bond</keyword>
<feature type="transmembrane region" description="Helical" evidence="16">
    <location>
        <begin position="605"/>
        <end position="626"/>
    </location>
</feature>
<dbReference type="Pfam" id="PF16414">
    <property type="entry name" value="NPC1_N"/>
    <property type="match status" value="1"/>
</dbReference>
<name>A0A4D5RTU7_IXOSC</name>
<feature type="transmembrane region" description="Helical" evidence="16">
    <location>
        <begin position="816"/>
        <end position="836"/>
    </location>
</feature>
<evidence type="ECO:0000256" key="15">
    <source>
        <dbReference type="ARBA" id="ARBA00034049"/>
    </source>
</evidence>
<accession>A0A4D5RTU7</accession>
<evidence type="ECO:0000256" key="5">
    <source>
        <dbReference type="ARBA" id="ARBA00022692"/>
    </source>
</evidence>
<feature type="transmembrane region" description="Helical" evidence="16">
    <location>
        <begin position="1135"/>
        <end position="1160"/>
    </location>
</feature>
<dbReference type="InterPro" id="IPR000731">
    <property type="entry name" value="SSD"/>
</dbReference>
<dbReference type="InterPro" id="IPR053958">
    <property type="entry name" value="HMGCR/SNAP/NPC1-like_SSD"/>
</dbReference>
<evidence type="ECO:0000256" key="8">
    <source>
        <dbReference type="ARBA" id="ARBA00023055"/>
    </source>
</evidence>
<keyword evidence="4" id="KW-0153">Cholesterol metabolism</keyword>
<dbReference type="EMBL" id="GHJT01006205">
    <property type="protein sequence ID" value="MOY40176.1"/>
    <property type="molecule type" value="Transcribed_RNA"/>
</dbReference>
<evidence type="ECO:0000256" key="13">
    <source>
        <dbReference type="ARBA" id="ARBA00023180"/>
    </source>
</evidence>
<keyword evidence="8" id="KW-0445">Lipid transport</keyword>
<keyword evidence="14" id="KW-0753">Steroid metabolism</keyword>
<evidence type="ECO:0000256" key="11">
    <source>
        <dbReference type="ARBA" id="ARBA00023157"/>
    </source>
</evidence>
<evidence type="ECO:0000256" key="7">
    <source>
        <dbReference type="ARBA" id="ARBA00022989"/>
    </source>
</evidence>
<dbReference type="Pfam" id="PF22314">
    <property type="entry name" value="NPC1_MLD"/>
    <property type="match status" value="1"/>
</dbReference>
<dbReference type="InterPro" id="IPR032190">
    <property type="entry name" value="NPC1_N"/>
</dbReference>
<feature type="transmembrane region" description="Helical" evidence="16">
    <location>
        <begin position="668"/>
        <end position="690"/>
    </location>
</feature>
<dbReference type="VEuPathDB" id="VectorBase:ISCW020300"/>
<dbReference type="Pfam" id="PF12349">
    <property type="entry name" value="Sterol-sensing"/>
    <property type="match status" value="1"/>
</dbReference>
<keyword evidence="7 16" id="KW-1133">Transmembrane helix</keyword>
<comment type="catalytic activity">
    <reaction evidence="15">
        <text>cholesterol(in) = cholesterol(out)</text>
        <dbReference type="Rhea" id="RHEA:39747"/>
        <dbReference type="ChEBI" id="CHEBI:16113"/>
    </reaction>
</comment>
<keyword evidence="13" id="KW-0325">Glycoprotein</keyword>
<evidence type="ECO:0000256" key="10">
    <source>
        <dbReference type="ARBA" id="ARBA00023136"/>
    </source>
</evidence>
<feature type="transmembrane region" description="Helical" evidence="16">
    <location>
        <begin position="1181"/>
        <end position="1200"/>
    </location>
</feature>
<evidence type="ECO:0000256" key="9">
    <source>
        <dbReference type="ARBA" id="ARBA00023098"/>
    </source>
</evidence>
<dbReference type="PANTHER" id="PTHR45727">
    <property type="entry name" value="NPC INTRACELLULAR CHOLESTEROL TRANSPORTER 1"/>
    <property type="match status" value="1"/>
</dbReference>
<keyword evidence="9" id="KW-0443">Lipid metabolism</keyword>
<feature type="transmembrane region" description="Helical" evidence="16">
    <location>
        <begin position="745"/>
        <end position="769"/>
    </location>
</feature>
<evidence type="ECO:0000256" key="2">
    <source>
        <dbReference type="ARBA" id="ARBA00005585"/>
    </source>
</evidence>
<dbReference type="GO" id="GO:0016020">
    <property type="term" value="C:membrane"/>
    <property type="evidence" value="ECO:0007669"/>
    <property type="project" value="InterPro"/>
</dbReference>
<feature type="transmembrane region" description="Helical" evidence="16">
    <location>
        <begin position="341"/>
        <end position="364"/>
    </location>
</feature>
<evidence type="ECO:0000256" key="17">
    <source>
        <dbReference type="SAM" id="SignalP"/>
    </source>
</evidence>
<dbReference type="InterPro" id="IPR004765">
    <property type="entry name" value="NPC1-like"/>
</dbReference>
<keyword evidence="6 17" id="KW-0732">Signal</keyword>
<dbReference type="GO" id="GO:0030301">
    <property type="term" value="P:cholesterol transport"/>
    <property type="evidence" value="ECO:0007669"/>
    <property type="project" value="UniProtKB-ARBA"/>
</dbReference>
<evidence type="ECO:0000256" key="14">
    <source>
        <dbReference type="ARBA" id="ARBA00023221"/>
    </source>
</evidence>
<dbReference type="GO" id="GO:0005319">
    <property type="term" value="F:lipid transporter activity"/>
    <property type="evidence" value="ECO:0007669"/>
    <property type="project" value="InterPro"/>
</dbReference>
<evidence type="ECO:0000259" key="18">
    <source>
        <dbReference type="PROSITE" id="PS50156"/>
    </source>
</evidence>
<evidence type="ECO:0000256" key="3">
    <source>
        <dbReference type="ARBA" id="ARBA00022448"/>
    </source>
</evidence>
<dbReference type="GO" id="GO:0012505">
    <property type="term" value="C:endomembrane system"/>
    <property type="evidence" value="ECO:0007669"/>
    <property type="project" value="UniProtKB-SubCell"/>
</dbReference>
<dbReference type="VEuPathDB" id="VectorBase:ISCI020300"/>
<feature type="transmembrane region" description="Helical" evidence="16">
    <location>
        <begin position="265"/>
        <end position="290"/>
    </location>
</feature>
<evidence type="ECO:0000256" key="4">
    <source>
        <dbReference type="ARBA" id="ARBA00022548"/>
    </source>
</evidence>
<dbReference type="OrthoDB" id="6510177at2759"/>
<evidence type="ECO:0000256" key="1">
    <source>
        <dbReference type="ARBA" id="ARBA00004127"/>
    </source>
</evidence>
<dbReference type="AlphaFoldDB" id="A0A4D5RTU7"/>
<feature type="chain" id="PRO_5020028530" evidence="17">
    <location>
        <begin position="23"/>
        <end position="1247"/>
    </location>
</feature>
<feature type="transmembrane region" description="Helical" evidence="16">
    <location>
        <begin position="1082"/>
        <end position="1101"/>
    </location>
</feature>
<organism evidence="19">
    <name type="scientific">Ixodes scapularis</name>
    <name type="common">Black-legged tick</name>
    <name type="synonym">Deer tick</name>
    <dbReference type="NCBI Taxonomy" id="6945"/>
    <lineage>
        <taxon>Eukaryota</taxon>
        <taxon>Metazoa</taxon>
        <taxon>Ecdysozoa</taxon>
        <taxon>Arthropoda</taxon>
        <taxon>Chelicerata</taxon>
        <taxon>Arachnida</taxon>
        <taxon>Acari</taxon>
        <taxon>Parasitiformes</taxon>
        <taxon>Ixodida</taxon>
        <taxon>Ixodoidea</taxon>
        <taxon>Ixodidae</taxon>
        <taxon>Ixodinae</taxon>
        <taxon>Ixodes</taxon>
    </lineage>
</organism>
<dbReference type="GO" id="GO:0008203">
    <property type="term" value="P:cholesterol metabolic process"/>
    <property type="evidence" value="ECO:0007669"/>
    <property type="project" value="UniProtKB-KW"/>
</dbReference>
<comment type="similarity">
    <text evidence="2">Belongs to the patched family.</text>
</comment>
<feature type="signal peptide" evidence="17">
    <location>
        <begin position="1"/>
        <end position="22"/>
    </location>
</feature>
<dbReference type="FunFam" id="1.20.1640.10:FF:000010">
    <property type="entry name" value="NPC intracellular cholesterol transporter 1"/>
    <property type="match status" value="1"/>
</dbReference>
<comment type="subcellular location">
    <subcellularLocation>
        <location evidence="1">Endomembrane system</location>
        <topology evidence="1">Multi-pass membrane protein</topology>
    </subcellularLocation>
</comment>
<feature type="transmembrane region" description="Helical" evidence="16">
    <location>
        <begin position="1212"/>
        <end position="1234"/>
    </location>
</feature>
<dbReference type="Gene3D" id="1.20.1640.10">
    <property type="entry name" value="Multidrug efflux transporter AcrB transmembrane domain"/>
    <property type="match status" value="2"/>
</dbReference>